<organism evidence="3">
    <name type="scientific">bioreactor metagenome</name>
    <dbReference type="NCBI Taxonomy" id="1076179"/>
    <lineage>
        <taxon>unclassified sequences</taxon>
        <taxon>metagenomes</taxon>
        <taxon>ecological metagenomes</taxon>
    </lineage>
</organism>
<dbReference type="PANTHER" id="PTHR10291">
    <property type="entry name" value="DEHYDRODOLICHYL DIPHOSPHATE SYNTHASE FAMILY MEMBER"/>
    <property type="match status" value="1"/>
</dbReference>
<evidence type="ECO:0000256" key="1">
    <source>
        <dbReference type="ARBA" id="ARBA00001946"/>
    </source>
</evidence>
<dbReference type="Pfam" id="PF01255">
    <property type="entry name" value="Prenyltransf"/>
    <property type="match status" value="1"/>
</dbReference>
<dbReference type="InterPro" id="IPR001441">
    <property type="entry name" value="UPP_synth-like"/>
</dbReference>
<dbReference type="PANTHER" id="PTHR10291:SF0">
    <property type="entry name" value="DEHYDRODOLICHYL DIPHOSPHATE SYNTHASE 2"/>
    <property type="match status" value="1"/>
</dbReference>
<dbReference type="EC" id="2.5.1.-" evidence="3"/>
<dbReference type="GO" id="GO:0016094">
    <property type="term" value="P:polyprenol biosynthetic process"/>
    <property type="evidence" value="ECO:0007669"/>
    <property type="project" value="TreeGrafter"/>
</dbReference>
<dbReference type="InterPro" id="IPR018520">
    <property type="entry name" value="UPP_synth-like_CS"/>
</dbReference>
<protein>
    <submittedName>
        <fullName evidence="3">Isoprenyl transferase</fullName>
        <ecNumber evidence="3">2.5.1.-</ecNumber>
    </submittedName>
</protein>
<dbReference type="NCBIfam" id="TIGR00055">
    <property type="entry name" value="uppS"/>
    <property type="match status" value="1"/>
</dbReference>
<keyword evidence="2 3" id="KW-0808">Transferase</keyword>
<sequence length="250" mass="28189">MRTYTDEQLQSLGLSAAALPRHVAIIMDGNGRWAKSRRLPRSAGHRAGTDRLRGIIRLSSDLGIEALTLYAFSTENWKRPEDEVGTLMGLLVEYFTNEIDELDQNRVQIRIIGDTTRLPTRAKNAVDRAMARTSSNDGLKLSIALNYGSRAEILLAANKAAKAASEQGLDEIPQELFESFLYTKDLPEVDLLIRTSGEQRISNFLLYQISYAEFLFPKEYWPDFSDECYINALREFSGRARRYGGLGEEA</sequence>
<dbReference type="GO" id="GO:0045547">
    <property type="term" value="F:ditrans,polycis-polyprenyl diphosphate synthase [(2E,6E)-farnesyl diphosphate specific] activity"/>
    <property type="evidence" value="ECO:0007669"/>
    <property type="project" value="TreeGrafter"/>
</dbReference>
<reference evidence="3" key="1">
    <citation type="submission" date="2019-08" db="EMBL/GenBank/DDBJ databases">
        <authorList>
            <person name="Kucharzyk K."/>
            <person name="Murdoch R.W."/>
            <person name="Higgins S."/>
            <person name="Loffler F."/>
        </authorList>
    </citation>
    <scope>NUCLEOTIDE SEQUENCE</scope>
</reference>
<name>A0A644ZLA2_9ZZZZ</name>
<dbReference type="InterPro" id="IPR036424">
    <property type="entry name" value="UPP_synth-like_sf"/>
</dbReference>
<dbReference type="CDD" id="cd00475">
    <property type="entry name" value="Cis_IPPS"/>
    <property type="match status" value="1"/>
</dbReference>
<dbReference type="HAMAP" id="MF_01139">
    <property type="entry name" value="ISPT"/>
    <property type="match status" value="1"/>
</dbReference>
<dbReference type="SUPFAM" id="SSF64005">
    <property type="entry name" value="Undecaprenyl diphosphate synthase"/>
    <property type="match status" value="1"/>
</dbReference>
<dbReference type="EMBL" id="VSSQ01009452">
    <property type="protein sequence ID" value="MPM41672.1"/>
    <property type="molecule type" value="Genomic_DNA"/>
</dbReference>
<evidence type="ECO:0000313" key="3">
    <source>
        <dbReference type="EMBL" id="MPM41672.1"/>
    </source>
</evidence>
<dbReference type="Gene3D" id="3.40.1180.10">
    <property type="entry name" value="Decaprenyl diphosphate synthase-like"/>
    <property type="match status" value="1"/>
</dbReference>
<dbReference type="FunFam" id="3.40.1180.10:FF:000001">
    <property type="entry name" value="(2E,6E)-farnesyl-diphosphate-specific ditrans,polycis-undecaprenyl-diphosphate synthase"/>
    <property type="match status" value="1"/>
</dbReference>
<dbReference type="AlphaFoldDB" id="A0A644ZLA2"/>
<comment type="caution">
    <text evidence="3">The sequence shown here is derived from an EMBL/GenBank/DDBJ whole genome shotgun (WGS) entry which is preliminary data.</text>
</comment>
<accession>A0A644ZLA2</accession>
<dbReference type="NCBIfam" id="NF011405">
    <property type="entry name" value="PRK14830.1"/>
    <property type="match status" value="1"/>
</dbReference>
<comment type="cofactor">
    <cofactor evidence="1">
        <name>Mg(2+)</name>
        <dbReference type="ChEBI" id="CHEBI:18420"/>
    </cofactor>
</comment>
<gene>
    <name evidence="3" type="primary">uppS_33</name>
    <name evidence="3" type="ORF">SDC9_88328</name>
</gene>
<dbReference type="PROSITE" id="PS01066">
    <property type="entry name" value="UPP_SYNTHASE"/>
    <property type="match status" value="1"/>
</dbReference>
<proteinExistence type="inferred from homology"/>
<evidence type="ECO:0000256" key="2">
    <source>
        <dbReference type="ARBA" id="ARBA00022679"/>
    </source>
</evidence>